<feature type="transmembrane region" description="Helical" evidence="12">
    <location>
        <begin position="311"/>
        <end position="330"/>
    </location>
</feature>
<dbReference type="STRING" id="6832.A0A553N6U9"/>
<evidence type="ECO:0000256" key="3">
    <source>
        <dbReference type="ARBA" id="ARBA00022475"/>
    </source>
</evidence>
<dbReference type="Proteomes" id="UP000318571">
    <property type="component" value="Chromosome 8"/>
</dbReference>
<feature type="domain" description="Ionotropic glutamate receptor L-glutamate and glycine-binding" evidence="14">
    <location>
        <begin position="217"/>
        <end position="283"/>
    </location>
</feature>
<evidence type="ECO:0000256" key="4">
    <source>
        <dbReference type="ARBA" id="ARBA00022692"/>
    </source>
</evidence>
<dbReference type="PANTHER" id="PTHR42643:SF24">
    <property type="entry name" value="IONOTROPIC RECEPTOR 60A"/>
    <property type="match status" value="1"/>
</dbReference>
<feature type="chain" id="PRO_5022200337" description="Ionotropic glutamate receptor L-glutamate and glycine-binding domain-containing protein" evidence="13">
    <location>
        <begin position="21"/>
        <end position="616"/>
    </location>
</feature>
<sequence>MVWWMVVSMMLMFPIGTVGSFEEVESSKAFIHHLIPILNAKDPSSEFIHLVDTLVLVTKLEPLDPDLWAFGELIHSVTSHRYFIQWSHKVDHRTGSELNILVLDLREDAPNKIDCRQVVCVFHMEPKNVEQMTKGQLHFESRMYGVEVDNQTGQTWVDEFYAIPPYGTVVQNHVEIWAEFELARQCEFIWKRRSDLNGITLKVGAIPGPNYFETGEDVDRIRTLEKSLNFTASYVIPPDLAYGSIINGTWNGLVQLLLDKAIDFGSPLMTQTLERNTAVHFFTQTASGKVLLVKSPNKLTNFIYGMFRTDVWLCHFFTYLLILGTALIIVRSSTGGDDDSSWLSSTVIMIYGALFNQGTSNTKICHRISFRTLLLTALLYGVLTLQILSARLVSHLSTPVTVDDIQTIADVERFSYNLYLRYGEVSQSFFSNAPPGSPEEKIWSQQLLSDPRFQARSHESLVRDFFAEDKAVVLSYEAAILRIIQDNLKVGCGLKMIPNLYKNPAGFPFRPEFPYQKVFDYQMAKTRESGIFEQLQRKWSLGTKEVLCSNVDKDQDEDAKAVFPMVKEIFFRLLYYLSVVALVFVFELMWFFFGATFRSYLPSFRSNIENLEPMVI</sequence>
<evidence type="ECO:0000256" key="8">
    <source>
        <dbReference type="ARBA" id="ARBA00023170"/>
    </source>
</evidence>
<evidence type="ECO:0000256" key="10">
    <source>
        <dbReference type="ARBA" id="ARBA00023286"/>
    </source>
</evidence>
<dbReference type="GO" id="GO:0015276">
    <property type="term" value="F:ligand-gated monoatomic ion channel activity"/>
    <property type="evidence" value="ECO:0007669"/>
    <property type="project" value="InterPro"/>
</dbReference>
<comment type="caution">
    <text evidence="15">The sequence shown here is derived from an EMBL/GenBank/DDBJ whole genome shotgun (WGS) entry which is preliminary data.</text>
</comment>
<feature type="transmembrane region" description="Helical" evidence="12">
    <location>
        <begin position="342"/>
        <end position="358"/>
    </location>
</feature>
<evidence type="ECO:0000313" key="15">
    <source>
        <dbReference type="EMBL" id="TRY61158.1"/>
    </source>
</evidence>
<feature type="signal peptide" evidence="13">
    <location>
        <begin position="1"/>
        <end position="20"/>
    </location>
</feature>
<dbReference type="InterPro" id="IPR019594">
    <property type="entry name" value="Glu/Gly-bd"/>
</dbReference>
<dbReference type="Gene3D" id="1.10.287.70">
    <property type="match status" value="1"/>
</dbReference>
<keyword evidence="6" id="KW-0406">Ion transport</keyword>
<keyword evidence="8" id="KW-0675">Receptor</keyword>
<proteinExistence type="predicted"/>
<feature type="transmembrane region" description="Helical" evidence="12">
    <location>
        <begin position="573"/>
        <end position="597"/>
    </location>
</feature>
<keyword evidence="7 12" id="KW-0472">Membrane</keyword>
<evidence type="ECO:0000256" key="13">
    <source>
        <dbReference type="SAM" id="SignalP"/>
    </source>
</evidence>
<evidence type="ECO:0000259" key="14">
    <source>
        <dbReference type="Pfam" id="PF10613"/>
    </source>
</evidence>
<dbReference type="AlphaFoldDB" id="A0A553N6U9"/>
<dbReference type="PANTHER" id="PTHR42643">
    <property type="entry name" value="IONOTROPIC RECEPTOR 20A-RELATED"/>
    <property type="match status" value="1"/>
</dbReference>
<evidence type="ECO:0000256" key="12">
    <source>
        <dbReference type="SAM" id="Phobius"/>
    </source>
</evidence>
<gene>
    <name evidence="15" type="ORF">TCAL_11076</name>
</gene>
<dbReference type="GO" id="GO:0005886">
    <property type="term" value="C:plasma membrane"/>
    <property type="evidence" value="ECO:0007669"/>
    <property type="project" value="UniProtKB-SubCell"/>
</dbReference>
<keyword evidence="2" id="KW-0813">Transport</keyword>
<dbReference type="SUPFAM" id="SSF53850">
    <property type="entry name" value="Periplasmic binding protein-like II"/>
    <property type="match status" value="1"/>
</dbReference>
<comment type="subcellular location">
    <subcellularLocation>
        <location evidence="1">Cell membrane</location>
        <topology evidence="1">Multi-pass membrane protein</topology>
    </subcellularLocation>
</comment>
<keyword evidence="4 12" id="KW-0812">Transmembrane</keyword>
<evidence type="ECO:0000256" key="9">
    <source>
        <dbReference type="ARBA" id="ARBA00023180"/>
    </source>
</evidence>
<keyword evidence="3" id="KW-1003">Cell membrane</keyword>
<organism evidence="15 16">
    <name type="scientific">Tigriopus californicus</name>
    <name type="common">Marine copepod</name>
    <dbReference type="NCBI Taxonomy" id="6832"/>
    <lineage>
        <taxon>Eukaryota</taxon>
        <taxon>Metazoa</taxon>
        <taxon>Ecdysozoa</taxon>
        <taxon>Arthropoda</taxon>
        <taxon>Crustacea</taxon>
        <taxon>Multicrustacea</taxon>
        <taxon>Hexanauplia</taxon>
        <taxon>Copepoda</taxon>
        <taxon>Harpacticoida</taxon>
        <taxon>Harpacticidae</taxon>
        <taxon>Tigriopus</taxon>
    </lineage>
</organism>
<keyword evidence="5 12" id="KW-1133">Transmembrane helix</keyword>
<evidence type="ECO:0000256" key="7">
    <source>
        <dbReference type="ARBA" id="ARBA00023136"/>
    </source>
</evidence>
<evidence type="ECO:0000256" key="2">
    <source>
        <dbReference type="ARBA" id="ARBA00022448"/>
    </source>
</evidence>
<dbReference type="Pfam" id="PF10613">
    <property type="entry name" value="Lig_chan-Glu_bd"/>
    <property type="match status" value="1"/>
</dbReference>
<protein>
    <recommendedName>
        <fullName evidence="14">Ionotropic glutamate receptor L-glutamate and glycine-binding domain-containing protein</fullName>
    </recommendedName>
</protein>
<dbReference type="EMBL" id="VCGU01000459">
    <property type="protein sequence ID" value="TRY61158.1"/>
    <property type="molecule type" value="Genomic_DNA"/>
</dbReference>
<name>A0A553N6U9_TIGCA</name>
<keyword evidence="10" id="KW-1071">Ligand-gated ion channel</keyword>
<keyword evidence="16" id="KW-1185">Reference proteome</keyword>
<keyword evidence="13" id="KW-0732">Signal</keyword>
<evidence type="ECO:0000256" key="1">
    <source>
        <dbReference type="ARBA" id="ARBA00004651"/>
    </source>
</evidence>
<dbReference type="InterPro" id="IPR052192">
    <property type="entry name" value="Insect_Ionotropic_Sensory_Rcpt"/>
</dbReference>
<evidence type="ECO:0000256" key="6">
    <source>
        <dbReference type="ARBA" id="ARBA00023065"/>
    </source>
</evidence>
<dbReference type="Gene3D" id="3.40.190.10">
    <property type="entry name" value="Periplasmic binding protein-like II"/>
    <property type="match status" value="1"/>
</dbReference>
<feature type="transmembrane region" description="Helical" evidence="12">
    <location>
        <begin position="370"/>
        <end position="388"/>
    </location>
</feature>
<keyword evidence="11" id="KW-0407">Ion channel</keyword>
<accession>A0A553N6U9</accession>
<evidence type="ECO:0000256" key="5">
    <source>
        <dbReference type="ARBA" id="ARBA00022989"/>
    </source>
</evidence>
<evidence type="ECO:0000313" key="16">
    <source>
        <dbReference type="Proteomes" id="UP000318571"/>
    </source>
</evidence>
<reference evidence="15 16" key="1">
    <citation type="journal article" date="2018" name="Nat. Ecol. Evol.">
        <title>Genomic signatures of mitonuclear coevolution across populations of Tigriopus californicus.</title>
        <authorList>
            <person name="Barreto F.S."/>
            <person name="Watson E.T."/>
            <person name="Lima T.G."/>
            <person name="Willett C.S."/>
            <person name="Edmands S."/>
            <person name="Li W."/>
            <person name="Burton R.S."/>
        </authorList>
    </citation>
    <scope>NUCLEOTIDE SEQUENCE [LARGE SCALE GENOMIC DNA]</scope>
    <source>
        <strain evidence="15 16">San Diego</strain>
    </source>
</reference>
<keyword evidence="9" id="KW-0325">Glycoprotein</keyword>
<evidence type="ECO:0000256" key="11">
    <source>
        <dbReference type="ARBA" id="ARBA00023303"/>
    </source>
</evidence>